<accession>A0ABQ0LNN8</accession>
<evidence type="ECO:0000313" key="1">
    <source>
        <dbReference type="EMBL" id="GAT52718.1"/>
    </source>
</evidence>
<reference evidence="1" key="1">
    <citation type="submission" date="2014-09" db="EMBL/GenBank/DDBJ databases">
        <title>Genome sequence of the luminous mushroom Mycena chlorophos for searching fungal bioluminescence genes.</title>
        <authorList>
            <person name="Tanaka Y."/>
            <person name="Kasuga D."/>
            <person name="Oba Y."/>
            <person name="Hase S."/>
            <person name="Sato K."/>
            <person name="Oba Y."/>
            <person name="Sakakibara Y."/>
        </authorList>
    </citation>
    <scope>NUCLEOTIDE SEQUENCE</scope>
</reference>
<proteinExistence type="predicted"/>
<sequence>MSKMPNLHTLQVIHAHSQMTTHLKNGFENISLPTIRCLVVPDHGHEILRCCPEVKHVVCTSADGSKLVSAIGKCCPKVEIIQDFDISGDNLRKRLLKAAPNLLELRIHSHHANAEHIKALSGFKKLKSIQFIHHISLDELESGAASRVPEVLVKPVQAAKALLQAQPSPTRLSVKFTFEGRLGWPLSFSDREKLYQKMLKADFPTLEIPV</sequence>
<name>A0ABQ0LNN8_MYCCL</name>
<dbReference type="Gene3D" id="3.80.10.10">
    <property type="entry name" value="Ribonuclease Inhibitor"/>
    <property type="match status" value="1"/>
</dbReference>
<dbReference type="InterPro" id="IPR032675">
    <property type="entry name" value="LRR_dom_sf"/>
</dbReference>
<evidence type="ECO:0000313" key="2">
    <source>
        <dbReference type="Proteomes" id="UP000815677"/>
    </source>
</evidence>
<dbReference type="Proteomes" id="UP000815677">
    <property type="component" value="Unassembled WGS sequence"/>
</dbReference>
<keyword evidence="2" id="KW-1185">Reference proteome</keyword>
<gene>
    <name evidence="1" type="ORF">MCHLO_09741</name>
</gene>
<organism evidence="1 2">
    <name type="scientific">Mycena chlorophos</name>
    <name type="common">Agaric fungus</name>
    <name type="synonym">Agaricus chlorophos</name>
    <dbReference type="NCBI Taxonomy" id="658473"/>
    <lineage>
        <taxon>Eukaryota</taxon>
        <taxon>Fungi</taxon>
        <taxon>Dikarya</taxon>
        <taxon>Basidiomycota</taxon>
        <taxon>Agaricomycotina</taxon>
        <taxon>Agaricomycetes</taxon>
        <taxon>Agaricomycetidae</taxon>
        <taxon>Agaricales</taxon>
        <taxon>Marasmiineae</taxon>
        <taxon>Mycenaceae</taxon>
        <taxon>Mycena</taxon>
    </lineage>
</organism>
<dbReference type="EMBL" id="DF847883">
    <property type="protein sequence ID" value="GAT52718.1"/>
    <property type="molecule type" value="Genomic_DNA"/>
</dbReference>
<protein>
    <submittedName>
        <fullName evidence="1">Uncharacterized protein</fullName>
    </submittedName>
</protein>